<organism evidence="9 10">
    <name type="scientific">Clostridium thermosuccinogenes</name>
    <dbReference type="NCBI Taxonomy" id="84032"/>
    <lineage>
        <taxon>Bacteria</taxon>
        <taxon>Bacillati</taxon>
        <taxon>Bacillota</taxon>
        <taxon>Clostridia</taxon>
        <taxon>Eubacteriales</taxon>
        <taxon>Clostridiaceae</taxon>
        <taxon>Clostridium</taxon>
    </lineage>
</organism>
<dbReference type="Proteomes" id="UP000236151">
    <property type="component" value="Unassembled WGS sequence"/>
</dbReference>
<protein>
    <submittedName>
        <fullName evidence="9">ABC transporter permease</fullName>
    </submittedName>
</protein>
<dbReference type="GO" id="GO:0005886">
    <property type="term" value="C:plasma membrane"/>
    <property type="evidence" value="ECO:0007669"/>
    <property type="project" value="UniProtKB-SubCell"/>
</dbReference>
<dbReference type="RefSeq" id="WP_103081924.1">
    <property type="nucleotide sequence ID" value="NZ_CP021850.1"/>
</dbReference>
<dbReference type="PROSITE" id="PS50928">
    <property type="entry name" value="ABC_TM1"/>
    <property type="match status" value="1"/>
</dbReference>
<keyword evidence="4 7" id="KW-0812">Transmembrane</keyword>
<dbReference type="PANTHER" id="PTHR43005">
    <property type="entry name" value="BLR7065 PROTEIN"/>
    <property type="match status" value="1"/>
</dbReference>
<dbReference type="InterPro" id="IPR000515">
    <property type="entry name" value="MetI-like"/>
</dbReference>
<dbReference type="OrthoDB" id="42781at2"/>
<comment type="caution">
    <text evidence="9">The sequence shown here is derived from an EMBL/GenBank/DDBJ whole genome shotgun (WGS) entry which is preliminary data.</text>
</comment>
<feature type="transmembrane region" description="Helical" evidence="7">
    <location>
        <begin position="107"/>
        <end position="127"/>
    </location>
</feature>
<feature type="transmembrane region" description="Helical" evidence="7">
    <location>
        <begin position="75"/>
        <end position="95"/>
    </location>
</feature>
<proteinExistence type="predicted"/>
<evidence type="ECO:0000256" key="4">
    <source>
        <dbReference type="ARBA" id="ARBA00022692"/>
    </source>
</evidence>
<evidence type="ECO:0000256" key="7">
    <source>
        <dbReference type="SAM" id="Phobius"/>
    </source>
</evidence>
<keyword evidence="10" id="KW-1185">Reference proteome</keyword>
<dbReference type="CDD" id="cd06261">
    <property type="entry name" value="TM_PBP2"/>
    <property type="match status" value="1"/>
</dbReference>
<comment type="subcellular location">
    <subcellularLocation>
        <location evidence="1">Cell membrane</location>
        <topology evidence="1">Multi-pass membrane protein</topology>
    </subcellularLocation>
</comment>
<feature type="domain" description="ABC transmembrane type-1" evidence="8">
    <location>
        <begin position="69"/>
        <end position="288"/>
    </location>
</feature>
<feature type="transmembrane region" description="Helical" evidence="7">
    <location>
        <begin position="12"/>
        <end position="40"/>
    </location>
</feature>
<gene>
    <name evidence="9" type="ORF">CDQ84_11730</name>
</gene>
<dbReference type="Gene3D" id="1.10.3720.10">
    <property type="entry name" value="MetI-like"/>
    <property type="match status" value="1"/>
</dbReference>
<feature type="transmembrane region" description="Helical" evidence="7">
    <location>
        <begin position="162"/>
        <end position="184"/>
    </location>
</feature>
<evidence type="ECO:0000313" key="9">
    <source>
        <dbReference type="EMBL" id="PNT98156.1"/>
    </source>
</evidence>
<evidence type="ECO:0000259" key="8">
    <source>
        <dbReference type="PROSITE" id="PS50928"/>
    </source>
</evidence>
<feature type="transmembrane region" description="Helical" evidence="7">
    <location>
        <begin position="267"/>
        <end position="285"/>
    </location>
</feature>
<dbReference type="InterPro" id="IPR035906">
    <property type="entry name" value="MetI-like_sf"/>
</dbReference>
<dbReference type="AlphaFoldDB" id="A0A2K2EX30"/>
<sequence>MRKIGANMSIPIMLAPYATLFIFFIAVPVFLAIILSFSYFNTIEFPKFVGMQNYIAILTQDETFMKYVLPNTIKFSLIVGPCGYMLQFLLAWALAQIPKWPRTILALAFYSPSITSGVAMAVIWKVIFAGDQFGYLNSLLLYLGIIEKPIQWLQSPEFLMKIMIGVTLWGSMGIGFLAMLGGIMNIDPQIYEAAYIDGVKNRFQEIIYVTIPSMRPQMLFGAVMAIVNTFSSGTIGVDLTGANPTPQYSGQLMVNHIEDHGFLRYDMGYATALSVVLLLMIYCFSKLANRLFADKD</sequence>
<accession>A0A2K2EX30</accession>
<keyword evidence="3" id="KW-1003">Cell membrane</keyword>
<keyword evidence="2" id="KW-0813">Transport</keyword>
<dbReference type="PANTHER" id="PTHR43005:SF1">
    <property type="entry name" value="SPERMIDINE_PUTRESCINE TRANSPORT SYSTEM PERMEASE PROTEIN"/>
    <property type="match status" value="1"/>
</dbReference>
<dbReference type="SUPFAM" id="SSF161098">
    <property type="entry name" value="MetI-like"/>
    <property type="match status" value="1"/>
</dbReference>
<name>A0A2K2EX30_9CLOT</name>
<evidence type="ECO:0000256" key="2">
    <source>
        <dbReference type="ARBA" id="ARBA00022448"/>
    </source>
</evidence>
<evidence type="ECO:0000256" key="6">
    <source>
        <dbReference type="ARBA" id="ARBA00023136"/>
    </source>
</evidence>
<dbReference type="KEGG" id="cthd:CDO33_18530"/>
<keyword evidence="6 7" id="KW-0472">Membrane</keyword>
<evidence type="ECO:0000256" key="5">
    <source>
        <dbReference type="ARBA" id="ARBA00022989"/>
    </source>
</evidence>
<dbReference type="EMBL" id="NIOJ01000030">
    <property type="protein sequence ID" value="PNT98156.1"/>
    <property type="molecule type" value="Genomic_DNA"/>
</dbReference>
<keyword evidence="5 7" id="KW-1133">Transmembrane helix</keyword>
<evidence type="ECO:0000313" key="10">
    <source>
        <dbReference type="Proteomes" id="UP000236151"/>
    </source>
</evidence>
<evidence type="ECO:0000256" key="3">
    <source>
        <dbReference type="ARBA" id="ARBA00022475"/>
    </source>
</evidence>
<dbReference type="GO" id="GO:0055085">
    <property type="term" value="P:transmembrane transport"/>
    <property type="evidence" value="ECO:0007669"/>
    <property type="project" value="InterPro"/>
</dbReference>
<reference evidence="10" key="1">
    <citation type="submission" date="2017-06" db="EMBL/GenBank/DDBJ databases">
        <title>Investigating the central metabolism of Clostridium thermosuccinogenes.</title>
        <authorList>
            <person name="Koendjbiharie J.G."/>
            <person name="Van Kranenburg R."/>
            <person name="Vriesendorp B."/>
        </authorList>
    </citation>
    <scope>NUCLEOTIDE SEQUENCE [LARGE SCALE GENOMIC DNA]</scope>
    <source>
        <strain evidence="10">DSM 5806</strain>
    </source>
</reference>
<evidence type="ECO:0000256" key="1">
    <source>
        <dbReference type="ARBA" id="ARBA00004651"/>
    </source>
</evidence>